<dbReference type="Proteomes" id="UP000599074">
    <property type="component" value="Unassembled WGS sequence"/>
</dbReference>
<sequence length="93" mass="10367">MIDPYYDPIDMTEGVQVTVDLRGLPVATGQLISRTELELEELERRIPRAIIGTDPVESFLLFHAQDGSEPFVAEVESDMSRSESDLDEESATP</sequence>
<accession>A0A8J3T948</accession>
<keyword evidence="3" id="KW-1185">Reference proteome</keyword>
<proteinExistence type="predicted"/>
<comment type="caution">
    <text evidence="2">The sequence shown here is derived from an EMBL/GenBank/DDBJ whole genome shotgun (WGS) entry which is preliminary data.</text>
</comment>
<feature type="region of interest" description="Disordered" evidence="1">
    <location>
        <begin position="74"/>
        <end position="93"/>
    </location>
</feature>
<organism evidence="2 3">
    <name type="scientific">Planosporangium mesophilum</name>
    <dbReference type="NCBI Taxonomy" id="689768"/>
    <lineage>
        <taxon>Bacteria</taxon>
        <taxon>Bacillati</taxon>
        <taxon>Actinomycetota</taxon>
        <taxon>Actinomycetes</taxon>
        <taxon>Micromonosporales</taxon>
        <taxon>Micromonosporaceae</taxon>
        <taxon>Planosporangium</taxon>
    </lineage>
</organism>
<dbReference type="AlphaFoldDB" id="A0A8J3T948"/>
<dbReference type="EMBL" id="BOON01000018">
    <property type="protein sequence ID" value="GII22498.1"/>
    <property type="molecule type" value="Genomic_DNA"/>
</dbReference>
<evidence type="ECO:0000313" key="3">
    <source>
        <dbReference type="Proteomes" id="UP000599074"/>
    </source>
</evidence>
<reference evidence="2" key="1">
    <citation type="submission" date="2021-01" db="EMBL/GenBank/DDBJ databases">
        <title>Whole genome shotgun sequence of Planosporangium mesophilum NBRC 109066.</title>
        <authorList>
            <person name="Komaki H."/>
            <person name="Tamura T."/>
        </authorList>
    </citation>
    <scope>NUCLEOTIDE SEQUENCE</scope>
    <source>
        <strain evidence="2">NBRC 109066</strain>
    </source>
</reference>
<evidence type="ECO:0000313" key="2">
    <source>
        <dbReference type="EMBL" id="GII22498.1"/>
    </source>
</evidence>
<name>A0A8J3T948_9ACTN</name>
<protein>
    <submittedName>
        <fullName evidence="2">Uncharacterized protein</fullName>
    </submittedName>
</protein>
<gene>
    <name evidence="2" type="ORF">Pme01_20950</name>
</gene>
<evidence type="ECO:0000256" key="1">
    <source>
        <dbReference type="SAM" id="MobiDB-lite"/>
    </source>
</evidence>